<organism evidence="3 4">
    <name type="scientific">Nasonia vitripennis</name>
    <name type="common">Parasitic wasp</name>
    <dbReference type="NCBI Taxonomy" id="7425"/>
    <lineage>
        <taxon>Eukaryota</taxon>
        <taxon>Metazoa</taxon>
        <taxon>Ecdysozoa</taxon>
        <taxon>Arthropoda</taxon>
        <taxon>Hexapoda</taxon>
        <taxon>Insecta</taxon>
        <taxon>Pterygota</taxon>
        <taxon>Neoptera</taxon>
        <taxon>Endopterygota</taxon>
        <taxon>Hymenoptera</taxon>
        <taxon>Apocrita</taxon>
        <taxon>Proctotrupomorpha</taxon>
        <taxon>Chalcidoidea</taxon>
        <taxon>Pteromalidae</taxon>
        <taxon>Pteromalinae</taxon>
        <taxon>Nasonia</taxon>
    </lineage>
</organism>
<evidence type="ECO:0000313" key="4">
    <source>
        <dbReference type="Proteomes" id="UP000002358"/>
    </source>
</evidence>
<dbReference type="InterPro" id="IPR043136">
    <property type="entry name" value="B30.2/SPRY_sf"/>
</dbReference>
<dbReference type="FunCoup" id="A0A7M7QHC1">
    <property type="interactions" value="190"/>
</dbReference>
<dbReference type="CDD" id="cd12887">
    <property type="entry name" value="SPRY_NHR_like"/>
    <property type="match status" value="6"/>
</dbReference>
<dbReference type="InterPro" id="IPR006573">
    <property type="entry name" value="NHR_dom"/>
</dbReference>
<dbReference type="Proteomes" id="UP000002358">
    <property type="component" value="Chromosome 1"/>
</dbReference>
<dbReference type="InterPro" id="IPR013320">
    <property type="entry name" value="ConA-like_dom_sf"/>
</dbReference>
<feature type="domain" description="NHR" evidence="2">
    <location>
        <begin position="1073"/>
        <end position="1235"/>
    </location>
</feature>
<feature type="domain" description="NHR" evidence="2">
    <location>
        <begin position="635"/>
        <end position="801"/>
    </location>
</feature>
<dbReference type="InterPro" id="IPR037962">
    <property type="entry name" value="Neuralized"/>
</dbReference>
<dbReference type="FunFam" id="2.60.120.920:FF:000014">
    <property type="entry name" value="neuralized-like protein 4 isoform X2"/>
    <property type="match status" value="1"/>
</dbReference>
<dbReference type="RefSeq" id="XP_031785640.1">
    <property type="nucleotide sequence ID" value="XM_031929780.2"/>
</dbReference>
<feature type="domain" description="NHR" evidence="2">
    <location>
        <begin position="1"/>
        <end position="165"/>
    </location>
</feature>
<feature type="domain" description="NHR" evidence="2">
    <location>
        <begin position="836"/>
        <end position="1003"/>
    </location>
</feature>
<dbReference type="FunFam" id="2.60.120.920:FF:000001">
    <property type="entry name" value="neuralized-like protein 4 isoform X1"/>
    <property type="match status" value="5"/>
</dbReference>
<evidence type="ECO:0000256" key="1">
    <source>
        <dbReference type="SAM" id="MobiDB-lite"/>
    </source>
</evidence>
<protein>
    <recommendedName>
        <fullName evidence="2">NHR domain-containing protein</fullName>
    </recommendedName>
</protein>
<dbReference type="GeneID" id="100117587"/>
<dbReference type="PROSITE" id="PS51065">
    <property type="entry name" value="NHR"/>
    <property type="match status" value="6"/>
</dbReference>
<sequence length="1777" mass="195447">MLLFHRRCGDRVSLVNGQCTAVRDVTEFNFGLVFSAEPLRNDEVFQVRIDKKIMIWSGSIEIGVTACDPDNTNLPASATSLRHGSWIMTGSSIVYDGEPILELYGTDLSTLDEGNTLGVCRTSKGELVFYVNGSPQGIAATNIPSRVYAVINMYGNCIQVTTVQPPSGSVSNCSNGEATSHQIEINNDYTMDEASSSSTTNLVANLNVNLNVLPKNPSLAAIREDRLRFHERVGSLVKLSNNARTAERRRPLDEFNNGVVMTHRSLRDNELFEIRIDRLVDKWSGSIEVGVTTHSPTALEFPATMTNMRSGTTMMSGCGILTNGKGTQREYGEFNLDELREGDRVGMMRKSNSNLHYFINGLDQGVAAKVPNTIWGVIDLYGMTVKVTIVDRDEREEQNLVTRRNTLQLQGINGQYIFFFILKKNVYIQFYKDFIITEGGETEEPLDRLMFHPCCGTRADVINNGRTAHRPNAIDDFNNGVVLTSRPLRPNELFEVRLDKIVTKWAGSIEIGVTTHSPTELEFPFTMTNVRSGTWMMTGNGVMHNGTTMIDQYGQNLDRLQVGDRVGVMRKDNSTLHFYVNGSDQGAAASGVPERVYGVIDLYGQAAQATIVDNSDFCSPTTINSSLSNTTLYCDLRFHHVHGKNARITNNGLTASRPRALGEFNDAIVVANRALRDGEMFEVSIDKMVDRWSGAIEAGVTAIRPDELEFPSTMTDIDHDTWMLSGSTVMRDGVALRNNYSCDLDKLAEGNRIGMMRCADASLHYYLDGVDQGAACTGLPAHVYPVIDLYGQCAQVTIVIPERRDMTLQQYLPSENSTTSQQPTSVVQALAQTEITHKFHESVGLNIQLDTGRTVATRCREYSNAVLLSETALENNEIFEISIQEVAREWSGSLRIGLISNESGSWLSSMNLVQGMTSIPADAWYLTGNQVRHKGQCLCWNYCPSLDWLRVGDKIGLKRTNEGNLKFYVNREDMGVAASNVPEMCYAAVELFGSTVAVCITSTKQQNTAISPNASLRLQDSLELLLDPMPPGIRNEVGMDTSIDTCGEGKQVNEIVTTPTQLTVASIGETDWSYEFHENHGRNVQLEKKTVARRVASYNQGVVMSNKPLIKNKLFQVKIDKINERWVSGMLCGVSCVSPEKVTFPVTALGLKKHSWIICGDWISHNGTKVRSSYGANLESLRVGSTVGLLLDEDSRLHLYIDGLDQGVAASDLPSYVYAVIDLYGQCEQVSIIGPSAEAMILPLLNENEMLNNDTNNATASAMERLALETDDVENSREKADLECHEKESGAAMLVDEMKDGSVEMSVQDEGGCSRTDDQVDEMESLTDATAKDNDLASRNSQSSNKELKQVPASSTMSSSLQSDANCSEHCSDAVSTSETTSNIPDNNTYADKDVIPPPLHYNNVTAVVPTGSMEDNCEGNSSDIESIADNNDSCTNVELNNATNINIKNGSVINSTNMTNLNTAISGSNANNAINESIASNSSQNNNNATTTPSLNIRTWHSNHCAPSAPQELVLNLHRHSLQGFQISNNCFSNNILTTAAQQTISTHASMPSTPLATSNHITPPPSKKCEYLKACVRLKKSLVLPDEFFSLDEILCYCSSCFKIDGDSVICKKGEPLAEFAIPVGWVRFPLKHNINANQIPQSTTDKWHVAFYGTRIGTVRWILDRGELLTKEQLDTDSLTTGTSTEDQNPQVVFSPNIKCASSEEFTKQYSYIDTQLNKKVNASTAFQLLVRPGSYTTSSKKDGLDSQLECIEWATKETGATVIIALLIHLDGF</sequence>
<dbReference type="GO" id="GO:0061630">
    <property type="term" value="F:ubiquitin protein ligase activity"/>
    <property type="evidence" value="ECO:0007669"/>
    <property type="project" value="TreeGrafter"/>
</dbReference>
<keyword evidence="4" id="KW-1185">Reference proteome</keyword>
<dbReference type="PANTHER" id="PTHR12429:SF14">
    <property type="entry name" value="NEURALIZED-LIKE PROTEIN 4"/>
    <property type="match status" value="1"/>
</dbReference>
<feature type="domain" description="NHR" evidence="2">
    <location>
        <begin position="448"/>
        <end position="614"/>
    </location>
</feature>
<dbReference type="SMART" id="SM00588">
    <property type="entry name" value="NEUZ"/>
    <property type="match status" value="6"/>
</dbReference>
<dbReference type="InParanoid" id="A0A7M7QHC1"/>
<feature type="domain" description="NHR" evidence="2">
    <location>
        <begin position="226"/>
        <end position="392"/>
    </location>
</feature>
<dbReference type="SUPFAM" id="SSF49899">
    <property type="entry name" value="Concanavalin A-like lectins/glucanases"/>
    <property type="match status" value="2"/>
</dbReference>
<dbReference type="EnsemblMetazoa" id="XM_031929780">
    <property type="protein sequence ID" value="XP_031785640"/>
    <property type="gene ID" value="LOC100117587"/>
</dbReference>
<feature type="region of interest" description="Disordered" evidence="1">
    <location>
        <begin position="1328"/>
        <end position="1395"/>
    </location>
</feature>
<dbReference type="PANTHER" id="PTHR12429">
    <property type="entry name" value="NEURALIZED"/>
    <property type="match status" value="1"/>
</dbReference>
<proteinExistence type="predicted"/>
<name>A0A7M7QHC1_NASVI</name>
<dbReference type="Pfam" id="PF07177">
    <property type="entry name" value="Neuralized"/>
    <property type="match status" value="6"/>
</dbReference>
<evidence type="ECO:0000313" key="3">
    <source>
        <dbReference type="EnsemblMetazoa" id="XP_031785640"/>
    </source>
</evidence>
<accession>A0A7M7QHC1</accession>
<feature type="compositionally biased region" description="Polar residues" evidence="1">
    <location>
        <begin position="1352"/>
        <end position="1366"/>
    </location>
</feature>
<dbReference type="SMR" id="A0A7M7QHC1"/>
<dbReference type="CTD" id="84461"/>
<feature type="compositionally biased region" description="Polar residues" evidence="1">
    <location>
        <begin position="1374"/>
        <end position="1390"/>
    </location>
</feature>
<reference evidence="3" key="1">
    <citation type="submission" date="2021-01" db="UniProtKB">
        <authorList>
            <consortium name="EnsemblMetazoa"/>
        </authorList>
    </citation>
    <scope>IDENTIFICATION</scope>
</reference>
<dbReference type="OrthoDB" id="49113at2759"/>
<evidence type="ECO:0000259" key="2">
    <source>
        <dbReference type="PROSITE" id="PS51065"/>
    </source>
</evidence>
<dbReference type="Gene3D" id="2.60.120.920">
    <property type="match status" value="6"/>
</dbReference>